<dbReference type="Pfam" id="PF13432">
    <property type="entry name" value="TPR_16"/>
    <property type="match status" value="1"/>
</dbReference>
<dbReference type="PANTHER" id="PTHR44998">
    <property type="match status" value="1"/>
</dbReference>
<dbReference type="EMBL" id="SRRZ01000025">
    <property type="protein sequence ID" value="NQE34127.1"/>
    <property type="molecule type" value="Genomic_DNA"/>
</dbReference>
<gene>
    <name evidence="2" type="ORF">E5S67_01850</name>
</gene>
<comment type="caution">
    <text evidence="2">The sequence shown here is derived from an EMBL/GenBank/DDBJ whole genome shotgun (WGS) entry which is preliminary data.</text>
</comment>
<feature type="repeat" description="TPR" evidence="1">
    <location>
        <begin position="152"/>
        <end position="185"/>
    </location>
</feature>
<dbReference type="Gene3D" id="1.25.40.10">
    <property type="entry name" value="Tetratricopeptide repeat domain"/>
    <property type="match status" value="1"/>
</dbReference>
<dbReference type="SMART" id="SM00028">
    <property type="entry name" value="TPR"/>
    <property type="match status" value="4"/>
</dbReference>
<keyword evidence="1" id="KW-0802">TPR repeat</keyword>
<reference evidence="2 3" key="1">
    <citation type="journal article" date="2020" name="Sci. Rep.">
        <title>A novel cyanobacterial geosmin producer, revising GeoA distribution and dispersion patterns in Bacteria.</title>
        <authorList>
            <person name="Churro C."/>
            <person name="Semedo-Aguiar A.P."/>
            <person name="Silva A.D."/>
            <person name="Pereira-Leal J.B."/>
            <person name="Leite R.B."/>
        </authorList>
    </citation>
    <scope>NUCLEOTIDE SEQUENCE [LARGE SCALE GENOMIC DNA]</scope>
    <source>
        <strain evidence="2 3">IPMA8</strain>
    </source>
</reference>
<sequence length="241" mass="27498">MLKMRPLANIFNVMKEPAKKHHTSKWGAFLVMLAVGFGGWQIGLPELASFFNNIAFENYKANRLADTQQAYELALSVDPKSRTALYNLGWLCEEVQDLQCARGKYLQAAKLGLPAAYSNLARLYIIDQKNSAAAVHLLWQGLKLAEDDQVKYSLLKNLGWARLEQGRYSEALQHLDAAIKLDTERPATYCLKAQVLEKMKNTKEALPQWKICLKYADSQEFDEDIWIGMARQRLNEEKTNK</sequence>
<evidence type="ECO:0000256" key="1">
    <source>
        <dbReference type="PROSITE-ProRule" id="PRU00339"/>
    </source>
</evidence>
<dbReference type="InterPro" id="IPR019734">
    <property type="entry name" value="TPR_rpt"/>
</dbReference>
<keyword evidence="3" id="KW-1185">Reference proteome</keyword>
<dbReference type="Proteomes" id="UP000702425">
    <property type="component" value="Unassembled WGS sequence"/>
</dbReference>
<evidence type="ECO:0008006" key="4">
    <source>
        <dbReference type="Google" id="ProtNLM"/>
    </source>
</evidence>
<evidence type="ECO:0000313" key="3">
    <source>
        <dbReference type="Proteomes" id="UP000702425"/>
    </source>
</evidence>
<dbReference type="PANTHER" id="PTHR44998:SF1">
    <property type="entry name" value="UDP-N-ACETYLGLUCOSAMINE--PEPTIDE N-ACETYLGLUCOSAMINYLTRANSFERASE 110 KDA SUBUNIT"/>
    <property type="match status" value="1"/>
</dbReference>
<dbReference type="Pfam" id="PF13414">
    <property type="entry name" value="TPR_11"/>
    <property type="match status" value="1"/>
</dbReference>
<name>A0ABX2CWL8_9CYAN</name>
<dbReference type="PROSITE" id="PS50005">
    <property type="entry name" value="TPR"/>
    <property type="match status" value="1"/>
</dbReference>
<accession>A0ABX2CWL8</accession>
<dbReference type="InterPro" id="IPR011990">
    <property type="entry name" value="TPR-like_helical_dom_sf"/>
</dbReference>
<organism evidence="2 3">
    <name type="scientific">Microcoleus asticus IPMA8</name>
    <dbReference type="NCBI Taxonomy" id="2563858"/>
    <lineage>
        <taxon>Bacteria</taxon>
        <taxon>Bacillati</taxon>
        <taxon>Cyanobacteriota</taxon>
        <taxon>Cyanophyceae</taxon>
        <taxon>Oscillatoriophycideae</taxon>
        <taxon>Oscillatoriales</taxon>
        <taxon>Microcoleaceae</taxon>
        <taxon>Microcoleus</taxon>
        <taxon>Microcoleus asticus</taxon>
    </lineage>
</organism>
<protein>
    <recommendedName>
        <fullName evidence="4">Tetratricopeptide repeat protein</fullName>
    </recommendedName>
</protein>
<dbReference type="SUPFAM" id="SSF48452">
    <property type="entry name" value="TPR-like"/>
    <property type="match status" value="1"/>
</dbReference>
<evidence type="ECO:0000313" key="2">
    <source>
        <dbReference type="EMBL" id="NQE34127.1"/>
    </source>
</evidence>
<proteinExistence type="predicted"/>